<evidence type="ECO:0000256" key="1">
    <source>
        <dbReference type="SAM" id="Phobius"/>
    </source>
</evidence>
<keyword evidence="3" id="KW-1185">Reference proteome</keyword>
<evidence type="ECO:0000313" key="2">
    <source>
        <dbReference type="EMBL" id="OYN90991.1"/>
    </source>
</evidence>
<keyword evidence="1" id="KW-1133">Transmembrane helix</keyword>
<dbReference type="AlphaFoldDB" id="A0A255EJ32"/>
<gene>
    <name evidence="2" type="ORF">CGZ91_05810</name>
</gene>
<organism evidence="2 3">
    <name type="scientific">Parenemella sanctibonifatiensis</name>
    <dbReference type="NCBI Taxonomy" id="2016505"/>
    <lineage>
        <taxon>Bacteria</taxon>
        <taxon>Bacillati</taxon>
        <taxon>Actinomycetota</taxon>
        <taxon>Actinomycetes</taxon>
        <taxon>Propionibacteriales</taxon>
        <taxon>Propionibacteriaceae</taxon>
        <taxon>Parenemella</taxon>
    </lineage>
</organism>
<dbReference type="EMBL" id="NMVJ01000006">
    <property type="protein sequence ID" value="OYN90991.1"/>
    <property type="molecule type" value="Genomic_DNA"/>
</dbReference>
<keyword evidence="1" id="KW-0472">Membrane</keyword>
<evidence type="ECO:0000313" key="3">
    <source>
        <dbReference type="Proteomes" id="UP000216300"/>
    </source>
</evidence>
<keyword evidence="1" id="KW-0812">Transmembrane</keyword>
<feature type="transmembrane region" description="Helical" evidence="1">
    <location>
        <begin position="49"/>
        <end position="70"/>
    </location>
</feature>
<dbReference type="Proteomes" id="UP000216300">
    <property type="component" value="Unassembled WGS sequence"/>
</dbReference>
<accession>A0A255EJ32</accession>
<reference evidence="2 3" key="1">
    <citation type="submission" date="2017-07" db="EMBL/GenBank/DDBJ databases">
        <title>Draft whole genome sequences of clinical Proprionibacteriaceae strains.</title>
        <authorList>
            <person name="Bernier A.-M."/>
            <person name="Bernard K."/>
            <person name="Domingo M.-C."/>
        </authorList>
    </citation>
    <scope>NUCLEOTIDE SEQUENCE [LARGE SCALE GENOMIC DNA]</scope>
    <source>
        <strain evidence="2 3">NML 150081</strain>
    </source>
</reference>
<name>A0A255EJ32_9ACTN</name>
<sequence>MLPRYSVTVPRLTSQLNLNGRTPVRVQPKLGAWGPRKVPTTRWKKIQRWLVVVALVIGAVAVFAWGWYIIDQIITMFEQATGQG</sequence>
<protein>
    <submittedName>
        <fullName evidence="2">Uncharacterized protein</fullName>
    </submittedName>
</protein>
<comment type="caution">
    <text evidence="2">The sequence shown here is derived from an EMBL/GenBank/DDBJ whole genome shotgun (WGS) entry which is preliminary data.</text>
</comment>
<proteinExistence type="predicted"/>